<evidence type="ECO:0000313" key="2">
    <source>
        <dbReference type="EMBL" id="SFF35133.1"/>
    </source>
</evidence>
<dbReference type="AlphaFoldDB" id="A0A1I2I0G5"/>
<evidence type="ECO:0000256" key="1">
    <source>
        <dbReference type="SAM" id="Phobius"/>
    </source>
</evidence>
<evidence type="ECO:0000313" key="3">
    <source>
        <dbReference type="Proteomes" id="UP000198855"/>
    </source>
</evidence>
<name>A0A1I2I0G5_9BACL</name>
<keyword evidence="3" id="KW-1185">Reference proteome</keyword>
<keyword evidence="1" id="KW-0472">Membrane</keyword>
<keyword evidence="1" id="KW-1133">Transmembrane helix</keyword>
<dbReference type="EMBL" id="FOMT01000010">
    <property type="protein sequence ID" value="SFF35133.1"/>
    <property type="molecule type" value="Genomic_DNA"/>
</dbReference>
<dbReference type="Proteomes" id="UP000198855">
    <property type="component" value="Unassembled WGS sequence"/>
</dbReference>
<keyword evidence="1" id="KW-0812">Transmembrane</keyword>
<proteinExistence type="predicted"/>
<sequence length="87" mass="9678">MIVLVIIGVFIAGFITYWILHEVIQSAVDNSTMARNIQEIRDHLVGNKAAEQAASDEDHENCPGCNHLVRKTEKVCGNCGLALRDWD</sequence>
<feature type="transmembrane region" description="Helical" evidence="1">
    <location>
        <begin position="6"/>
        <end position="24"/>
    </location>
</feature>
<protein>
    <submittedName>
        <fullName evidence="2">TIM21 protein</fullName>
    </submittedName>
</protein>
<reference evidence="3" key="1">
    <citation type="submission" date="2016-10" db="EMBL/GenBank/DDBJ databases">
        <authorList>
            <person name="Varghese N."/>
            <person name="Submissions S."/>
        </authorList>
    </citation>
    <scope>NUCLEOTIDE SEQUENCE [LARGE SCALE GENOMIC DNA]</scope>
    <source>
        <strain evidence="3">CGMCC 1.10784</strain>
    </source>
</reference>
<dbReference type="RefSeq" id="WP_091190866.1">
    <property type="nucleotide sequence ID" value="NZ_FOMT01000010.1"/>
</dbReference>
<gene>
    <name evidence="2" type="ORF">SAMN05216378_0050</name>
</gene>
<dbReference type="OrthoDB" id="2622611at2"/>
<accession>A0A1I2I0G5</accession>
<organism evidence="2 3">
    <name type="scientific">Paenibacillus catalpae</name>
    <dbReference type="NCBI Taxonomy" id="1045775"/>
    <lineage>
        <taxon>Bacteria</taxon>
        <taxon>Bacillati</taxon>
        <taxon>Bacillota</taxon>
        <taxon>Bacilli</taxon>
        <taxon>Bacillales</taxon>
        <taxon>Paenibacillaceae</taxon>
        <taxon>Paenibacillus</taxon>
    </lineage>
</organism>